<dbReference type="Gene3D" id="3.40.50.1820">
    <property type="entry name" value="alpha/beta hydrolase"/>
    <property type="match status" value="1"/>
</dbReference>
<keyword evidence="3" id="KW-1185">Reference proteome</keyword>
<sequence>MNKLFPARLRLPGMTSPLVLLHGLTFDRRHWDPLRRELAVVDPDRDVLALDLPGHGDAPRRASYRMDEVTELLHSQITAAARTEPPTLVGHSVGGIIATVYAARYPTHAVVNLDQFLLPGPFGSLVREAEPQLRGPGWRAVWDRMLAGMGIDSLDGEARHLADTATDPRPDLLLGYWAEILQGTDEQVRADREADLRRIAARGISYRWVTAAPPPAPYVDWLTAALPTIAITVLPGSHLPHLERPAELARLLKEGRTERAAGVDLLPGGESTLMA</sequence>
<dbReference type="OrthoDB" id="63519at2"/>
<evidence type="ECO:0000313" key="2">
    <source>
        <dbReference type="EMBL" id="RAK24770.1"/>
    </source>
</evidence>
<protein>
    <submittedName>
        <fullName evidence="2">Pimeloyl-ACP methyl ester carboxylesterase</fullName>
    </submittedName>
</protein>
<reference evidence="2 3" key="1">
    <citation type="submission" date="2018-06" db="EMBL/GenBank/DDBJ databases">
        <title>Genomic Encyclopedia of Type Strains, Phase III (KMG-III): the genomes of soil and plant-associated and newly described type strains.</title>
        <authorList>
            <person name="Whitman W."/>
        </authorList>
    </citation>
    <scope>NUCLEOTIDE SEQUENCE [LARGE SCALE GENOMIC DNA]</scope>
    <source>
        <strain evidence="2 3">CGMCC 4.7090</strain>
    </source>
</reference>
<dbReference type="InterPro" id="IPR000073">
    <property type="entry name" value="AB_hydrolase_1"/>
</dbReference>
<evidence type="ECO:0000259" key="1">
    <source>
        <dbReference type="Pfam" id="PF12697"/>
    </source>
</evidence>
<organism evidence="2 3">
    <name type="scientific">Actinoplanes lutulentus</name>
    <dbReference type="NCBI Taxonomy" id="1287878"/>
    <lineage>
        <taxon>Bacteria</taxon>
        <taxon>Bacillati</taxon>
        <taxon>Actinomycetota</taxon>
        <taxon>Actinomycetes</taxon>
        <taxon>Micromonosporales</taxon>
        <taxon>Micromonosporaceae</taxon>
        <taxon>Actinoplanes</taxon>
    </lineage>
</organism>
<dbReference type="InterPro" id="IPR050266">
    <property type="entry name" value="AB_hydrolase_sf"/>
</dbReference>
<comment type="caution">
    <text evidence="2">The sequence shown here is derived from an EMBL/GenBank/DDBJ whole genome shotgun (WGS) entry which is preliminary data.</text>
</comment>
<dbReference type="PANTHER" id="PTHR43798">
    <property type="entry name" value="MONOACYLGLYCEROL LIPASE"/>
    <property type="match status" value="1"/>
</dbReference>
<dbReference type="EMBL" id="QLMJ01000036">
    <property type="protein sequence ID" value="RAK24770.1"/>
    <property type="molecule type" value="Genomic_DNA"/>
</dbReference>
<proteinExistence type="predicted"/>
<dbReference type="GO" id="GO:0003824">
    <property type="term" value="F:catalytic activity"/>
    <property type="evidence" value="ECO:0007669"/>
    <property type="project" value="UniProtKB-ARBA"/>
</dbReference>
<gene>
    <name evidence="2" type="ORF">B0I29_13625</name>
</gene>
<feature type="domain" description="AB hydrolase-1" evidence="1">
    <location>
        <begin position="18"/>
        <end position="250"/>
    </location>
</feature>
<accession>A0A327YXQ1</accession>
<dbReference type="InterPro" id="IPR029058">
    <property type="entry name" value="AB_hydrolase_fold"/>
</dbReference>
<dbReference type="AlphaFoldDB" id="A0A327YXQ1"/>
<evidence type="ECO:0000313" key="3">
    <source>
        <dbReference type="Proteomes" id="UP000249341"/>
    </source>
</evidence>
<dbReference type="SUPFAM" id="SSF53474">
    <property type="entry name" value="alpha/beta-Hydrolases"/>
    <property type="match status" value="1"/>
</dbReference>
<dbReference type="Proteomes" id="UP000249341">
    <property type="component" value="Unassembled WGS sequence"/>
</dbReference>
<dbReference type="Pfam" id="PF12697">
    <property type="entry name" value="Abhydrolase_6"/>
    <property type="match status" value="1"/>
</dbReference>
<name>A0A327YXQ1_9ACTN</name>